<evidence type="ECO:0000256" key="1">
    <source>
        <dbReference type="ARBA" id="ARBA00022490"/>
    </source>
</evidence>
<sequence>MVSGRYKACVVGASGVTGGELLRLLLNHPGIELACATSREFKGEYVFRVHPNLRGRTSLTFSDSTIDNVLKRDVDVVFLALPHGQSIEWVPKLYEAGLTVIDLSADFRLKDPNAYVEWYGWEKPHPYPDLLKRAVYGLPELHREELRGAKLIAVPGCMATAAIISLAPVVKAGLVDTERIVVDAKISSSGAGAHAPRLDLHPFRTYVIRPYEVVHHRHTAEIEQELSLLINRQVRVAFTPHAVDLVRGILTTAHTWLIKPVQEPDVWRAIRAMYGNEPFIRIVKDRAGFQRYPDVKYVIGSNLVDVGFEIDNRLNRLVVLAAIDNLMKGASGQAVQAMNVALGFPETTALDQVPLYPV</sequence>
<dbReference type="UniPathway" id="UPA00033">
    <property type="reaction ID" value="UER00037"/>
</dbReference>
<dbReference type="Proteomes" id="UP000006681">
    <property type="component" value="Chromosome"/>
</dbReference>
<comment type="pathway">
    <text evidence="7">Amino-acid biosynthesis; L-arginine biosynthesis.</text>
</comment>
<reference evidence="10" key="2">
    <citation type="journal article" date="2010" name="Stand. Genomic Sci.">
        <title>Complete genome sequence of Vulcanisaeta distributa type strain (IC-017T).</title>
        <authorList>
            <person name="Mavromatis K."/>
            <person name="Sikorski J."/>
            <person name="Pabst E."/>
            <person name="Teshima H."/>
            <person name="Lapidus A."/>
            <person name="Lucas S."/>
            <person name="Nolan M."/>
            <person name="Glavina Del Rio T."/>
            <person name="Cheng J."/>
            <person name="Bruce D."/>
            <person name="Goodwin L."/>
            <person name="Pitluck S."/>
            <person name="Liolios K."/>
            <person name="Ivanova N."/>
            <person name="Mikhailova N."/>
            <person name="Pati A."/>
            <person name="Chen A."/>
            <person name="Palaniappan K."/>
            <person name="Land M."/>
            <person name="Hauser L."/>
            <person name="Chang Y."/>
            <person name="Jeffries C."/>
            <person name="Rohde M."/>
            <person name="Spring S."/>
            <person name="Goker M."/>
            <person name="Wirth R."/>
            <person name="Woyke T."/>
            <person name="Bristow J."/>
            <person name="Eisen J."/>
            <person name="Markowitz V."/>
            <person name="Hugenholtz P."/>
            <person name="Klenk H."/>
            <person name="Kyrpides N."/>
        </authorList>
    </citation>
    <scope>NUCLEOTIDE SEQUENCE [LARGE SCALE GENOMIC DNA]</scope>
    <source>
        <strain evidence="10">DSM 14429 / JCM 11212 / NBRC 100878 / IC-017</strain>
    </source>
</reference>
<dbReference type="PANTHER" id="PTHR32338">
    <property type="entry name" value="N-ACETYL-GAMMA-GLUTAMYL-PHOSPHATE REDUCTASE, CHLOROPLASTIC-RELATED-RELATED"/>
    <property type="match status" value="1"/>
</dbReference>
<evidence type="ECO:0000256" key="6">
    <source>
        <dbReference type="ARBA" id="ARBA00023154"/>
    </source>
</evidence>
<dbReference type="AlphaFoldDB" id="E1QST9"/>
<dbReference type="InterPro" id="IPR058924">
    <property type="entry name" value="AGPR_dimerisation_dom"/>
</dbReference>
<dbReference type="Pfam" id="PF22698">
    <property type="entry name" value="Semialdhyde_dhC_1"/>
    <property type="match status" value="1"/>
</dbReference>
<name>E1QST9_VULDI</name>
<comment type="caution">
    <text evidence="7">Lacks conserved residue(s) required for the propagation of feature annotation.</text>
</comment>
<dbReference type="CDD" id="cd17895">
    <property type="entry name" value="AGPR_1_N"/>
    <property type="match status" value="1"/>
</dbReference>
<protein>
    <recommendedName>
        <fullName evidence="7">Putative [LysW]-L-2-aminoadipate/[LysW]-L-glutamate phosphate reductase</fullName>
        <ecNumber evidence="7">1.2.1.103</ecNumber>
        <ecNumber evidence="7">1.2.1.106</ecNumber>
    </recommendedName>
</protein>
<evidence type="ECO:0000256" key="4">
    <source>
        <dbReference type="ARBA" id="ARBA00022857"/>
    </source>
</evidence>
<evidence type="ECO:0000256" key="3">
    <source>
        <dbReference type="ARBA" id="ARBA00022605"/>
    </source>
</evidence>
<feature type="binding site" evidence="7">
    <location>
        <position position="325"/>
    </location>
    <ligand>
        <name>NADP(+)</name>
        <dbReference type="ChEBI" id="CHEBI:58349"/>
    </ligand>
</feature>
<dbReference type="GO" id="GO:0051287">
    <property type="term" value="F:NAD binding"/>
    <property type="evidence" value="ECO:0007669"/>
    <property type="project" value="InterPro"/>
</dbReference>
<comment type="pathway">
    <text evidence="7">Amino-acid biosynthesis; L-lysine biosynthesis via AAA pathway; L-lysine from L-alpha-aminoadipate (Thermus route): step 3/5.</text>
</comment>
<dbReference type="SUPFAM" id="SSF55347">
    <property type="entry name" value="Glyceraldehyde-3-phosphate dehydrogenase-like, C-terminal domain"/>
    <property type="match status" value="1"/>
</dbReference>
<keyword evidence="1 7" id="KW-0963">Cytoplasm</keyword>
<dbReference type="InterPro" id="IPR037535">
    <property type="entry name" value="LysY"/>
</dbReference>
<dbReference type="GO" id="GO:0019878">
    <property type="term" value="P:lysine biosynthetic process via aminoadipic acid"/>
    <property type="evidence" value="ECO:0007669"/>
    <property type="project" value="UniProtKB-UniRule"/>
</dbReference>
<dbReference type="EC" id="1.2.1.103" evidence="7"/>
<keyword evidence="2 7" id="KW-0055">Arginine biosynthesis</keyword>
<dbReference type="EC" id="1.2.1.106" evidence="7"/>
<dbReference type="GO" id="GO:0070401">
    <property type="term" value="F:NADP+ binding"/>
    <property type="evidence" value="ECO:0007669"/>
    <property type="project" value="InterPro"/>
</dbReference>
<dbReference type="Gene3D" id="3.40.50.720">
    <property type="entry name" value="NAD(P)-binding Rossmann-like Domain"/>
    <property type="match status" value="1"/>
</dbReference>
<dbReference type="KEGG" id="vdi:Vdis_0193"/>
<keyword evidence="6 7" id="KW-0457">Lysine biosynthesis</keyword>
<reference evidence="9 10" key="1">
    <citation type="journal article" date="2010" name="Stand. Genomic Sci.">
        <title>Complete genome sequence of Vulcanisaeta distributa type strain (IC-017).</title>
        <authorList>
            <person name="Mavromatis K."/>
            <person name="Sikorski J."/>
            <person name="Pabst E."/>
            <person name="Teshima H."/>
            <person name="Lapidus A."/>
            <person name="Lucas S."/>
            <person name="Nolan M."/>
            <person name="Glavina Del Rio T."/>
            <person name="Cheng J.F."/>
            <person name="Bruce D."/>
            <person name="Goodwin L."/>
            <person name="Pitluck S."/>
            <person name="Liolios K."/>
            <person name="Ivanova N."/>
            <person name="Mikhailova N."/>
            <person name="Pati A."/>
            <person name="Chen A."/>
            <person name="Palaniappan K."/>
            <person name="Land M."/>
            <person name="Hauser L."/>
            <person name="Chang Y.J."/>
            <person name="Jeffries C.D."/>
            <person name="Rohde M."/>
            <person name="Spring S."/>
            <person name="Goker M."/>
            <person name="Wirth R."/>
            <person name="Woyke T."/>
            <person name="Bristow J."/>
            <person name="Eisen J.A."/>
            <person name="Markowitz V."/>
            <person name="Hugenholtz P."/>
            <person name="Klenk H.P."/>
            <person name="Kyrpides N.C."/>
        </authorList>
    </citation>
    <scope>NUCLEOTIDE SEQUENCE [LARGE SCALE GENOMIC DNA]</scope>
    <source>
        <strain evidence="10">DSM 14429 / JCM 11212 / NBRC 100878 / IC-017</strain>
    </source>
</reference>
<dbReference type="InterPro" id="IPR000706">
    <property type="entry name" value="AGPR_type-1"/>
</dbReference>
<keyword evidence="3 7" id="KW-0028">Amino-acid biosynthesis</keyword>
<dbReference type="GO" id="GO:0042450">
    <property type="term" value="P:L-arginine biosynthetic process via ornithine"/>
    <property type="evidence" value="ECO:0007669"/>
    <property type="project" value="UniProtKB-UniRule"/>
</dbReference>
<accession>E1QST9</accession>
<comment type="function">
    <text evidence="7">Involved in both the arginine and lysine biosynthetic pathways.</text>
</comment>
<dbReference type="GO" id="GO:0003942">
    <property type="term" value="F:N-acetyl-gamma-glutamyl-phosphate reductase activity"/>
    <property type="evidence" value="ECO:0007669"/>
    <property type="project" value="InterPro"/>
</dbReference>
<dbReference type="OrthoDB" id="372053at2157"/>
<dbReference type="STRING" id="572478.Vdis_0193"/>
<evidence type="ECO:0000256" key="5">
    <source>
        <dbReference type="ARBA" id="ARBA00023002"/>
    </source>
</evidence>
<dbReference type="GO" id="GO:0043870">
    <property type="term" value="F:N-acetyl-gamma-aminoadipyl-phosphate reductase activity"/>
    <property type="evidence" value="ECO:0007669"/>
    <property type="project" value="RHEA"/>
</dbReference>
<feature type="binding site" evidence="7">
    <location>
        <begin position="14"/>
        <end position="17"/>
    </location>
    <ligand>
        <name>NADP(+)</name>
        <dbReference type="ChEBI" id="CHEBI:58349"/>
    </ligand>
</feature>
<keyword evidence="5 7" id="KW-0560">Oxidoreductase</keyword>
<dbReference type="GO" id="GO:0005737">
    <property type="term" value="C:cytoplasm"/>
    <property type="evidence" value="ECO:0007669"/>
    <property type="project" value="UniProtKB-SubCell"/>
</dbReference>
<dbReference type="PANTHER" id="PTHR32338:SF11">
    <property type="entry name" value="[LYSW]-L-2-AMINOADIPATE_[LYSW]-L-GLUTAMATE PHOSPHATE REDUCTASE-RELATED"/>
    <property type="match status" value="1"/>
</dbReference>
<comment type="similarity">
    <text evidence="7">Belongs to the NAGSA dehydrogenase family. Type 1 subfamily. LysY sub-subfamily.</text>
</comment>
<dbReference type="Pfam" id="PF01118">
    <property type="entry name" value="Semialdhyde_dh"/>
    <property type="match status" value="1"/>
</dbReference>
<dbReference type="GeneID" id="9751110"/>
<dbReference type="NCBIfam" id="TIGR01850">
    <property type="entry name" value="argC"/>
    <property type="match status" value="1"/>
</dbReference>
<feature type="active site" evidence="7">
    <location>
        <position position="157"/>
    </location>
</feature>
<evidence type="ECO:0000259" key="8">
    <source>
        <dbReference type="SMART" id="SM00859"/>
    </source>
</evidence>
<dbReference type="eggNOG" id="arCOG00495">
    <property type="taxonomic scope" value="Archaea"/>
</dbReference>
<evidence type="ECO:0000256" key="2">
    <source>
        <dbReference type="ARBA" id="ARBA00022571"/>
    </source>
</evidence>
<dbReference type="EMBL" id="CP002100">
    <property type="protein sequence ID" value="ADN49606.1"/>
    <property type="molecule type" value="Genomic_DNA"/>
</dbReference>
<dbReference type="SMART" id="SM00859">
    <property type="entry name" value="Semialdhyde_dh"/>
    <property type="match status" value="1"/>
</dbReference>
<organism evidence="9 10">
    <name type="scientific">Vulcanisaeta distributa (strain DSM 14429 / JCM 11212 / NBRC 100878 / IC-017)</name>
    <dbReference type="NCBI Taxonomy" id="572478"/>
    <lineage>
        <taxon>Archaea</taxon>
        <taxon>Thermoproteota</taxon>
        <taxon>Thermoprotei</taxon>
        <taxon>Thermoproteales</taxon>
        <taxon>Thermoproteaceae</taxon>
        <taxon>Vulcanisaeta</taxon>
    </lineage>
</organism>
<dbReference type="InterPro" id="IPR036291">
    <property type="entry name" value="NAD(P)-bd_dom_sf"/>
</dbReference>
<comment type="subcellular location">
    <subcellularLocation>
        <location evidence="7">Cytoplasm</location>
    </subcellularLocation>
</comment>
<comment type="catalytic activity">
    <reaction evidence="7">
        <text>[amino-group carrier protein]-C-terminal-gamma-(L-glutamyl-5-semialdehyde)-L-glutamate + phosphate + NADP(+) = [amino-group carrier protein]-C-terminal-gamma-(5-phospho-L-glutamyl)-L-glutamate + NADPH + H(+)</text>
        <dbReference type="Rhea" id="RHEA:52668"/>
        <dbReference type="Rhea" id="RHEA-COMP:13313"/>
        <dbReference type="Rhea" id="RHEA-COMP:13327"/>
        <dbReference type="ChEBI" id="CHEBI:15378"/>
        <dbReference type="ChEBI" id="CHEBI:43474"/>
        <dbReference type="ChEBI" id="CHEBI:57783"/>
        <dbReference type="ChEBI" id="CHEBI:58349"/>
        <dbReference type="ChEBI" id="CHEBI:136717"/>
        <dbReference type="ChEBI" id="CHEBI:136761"/>
        <dbReference type="EC" id="1.2.1.106"/>
    </reaction>
</comment>
<dbReference type="InterPro" id="IPR000534">
    <property type="entry name" value="Semialdehyde_DH_NAD-bd"/>
</dbReference>
<keyword evidence="4 7" id="KW-0521">NADP</keyword>
<dbReference type="SUPFAM" id="SSF51735">
    <property type="entry name" value="NAD(P)-binding Rossmann-fold domains"/>
    <property type="match status" value="1"/>
</dbReference>
<dbReference type="InterPro" id="IPR050085">
    <property type="entry name" value="AGPR"/>
</dbReference>
<evidence type="ECO:0000313" key="9">
    <source>
        <dbReference type="EMBL" id="ADN49606.1"/>
    </source>
</evidence>
<dbReference type="HOGENOM" id="CLU_006384_0_1_2"/>
<evidence type="ECO:0000313" key="10">
    <source>
        <dbReference type="Proteomes" id="UP000006681"/>
    </source>
</evidence>
<gene>
    <name evidence="7" type="primary">lysY</name>
    <name evidence="9" type="ordered locus">Vdis_0193</name>
</gene>
<dbReference type="RefSeq" id="WP_013335331.1">
    <property type="nucleotide sequence ID" value="NC_014537.1"/>
</dbReference>
<dbReference type="Gene3D" id="3.30.360.10">
    <property type="entry name" value="Dihydrodipicolinate Reductase, domain 2"/>
    <property type="match status" value="1"/>
</dbReference>
<proteinExistence type="inferred from homology"/>
<dbReference type="CDD" id="cd23939">
    <property type="entry name" value="AGPR_1_C_LysY"/>
    <property type="match status" value="1"/>
</dbReference>
<comment type="catalytic activity">
    <reaction evidence="7">
        <text>[amino-group carrier protein]-C-terminal-N-(1-carboxy-5-oxopentan-1-yl)-L-glutamine + phosphate + NADP(+) = [amino-group carrier protein]-C-terminal-N-(1-carboxy-5-phosphooxy-5-oxopentan-1-yl)-L-glutamine + NADPH + H(+)</text>
        <dbReference type="Rhea" id="RHEA:41948"/>
        <dbReference type="Rhea" id="RHEA-COMP:9712"/>
        <dbReference type="Rhea" id="RHEA-COMP:9714"/>
        <dbReference type="ChEBI" id="CHEBI:15378"/>
        <dbReference type="ChEBI" id="CHEBI:43474"/>
        <dbReference type="ChEBI" id="CHEBI:57783"/>
        <dbReference type="ChEBI" id="CHEBI:58349"/>
        <dbReference type="ChEBI" id="CHEBI:78499"/>
        <dbReference type="ChEBI" id="CHEBI:78501"/>
        <dbReference type="EC" id="1.2.1.103"/>
    </reaction>
</comment>
<dbReference type="HAMAP" id="MF_00150">
    <property type="entry name" value="ArgC_type1"/>
    <property type="match status" value="1"/>
</dbReference>
<keyword evidence="10" id="KW-1185">Reference proteome</keyword>
<dbReference type="UniPathway" id="UPA00068"/>
<feature type="domain" description="Semialdehyde dehydrogenase NAD-binding" evidence="8">
    <location>
        <begin position="7"/>
        <end position="149"/>
    </location>
</feature>
<dbReference type="HAMAP" id="MF_02083">
    <property type="entry name" value="LysY"/>
    <property type="match status" value="1"/>
</dbReference>
<evidence type="ECO:0000256" key="7">
    <source>
        <dbReference type="HAMAP-Rule" id="MF_02083"/>
    </source>
</evidence>